<feature type="compositionally biased region" description="Basic and acidic residues" evidence="1">
    <location>
        <begin position="28"/>
        <end position="38"/>
    </location>
</feature>
<gene>
    <name evidence="2" type="ORF">CCMA1212_004793</name>
</gene>
<name>A0ABY2H6S0_9HYPO</name>
<dbReference type="EMBL" id="PPTA01000005">
    <property type="protein sequence ID" value="TFB03801.1"/>
    <property type="molecule type" value="Genomic_DNA"/>
</dbReference>
<dbReference type="RefSeq" id="XP_073560002.1">
    <property type="nucleotide sequence ID" value="XM_073702082.1"/>
</dbReference>
<evidence type="ECO:0000313" key="2">
    <source>
        <dbReference type="EMBL" id="TFB03801.1"/>
    </source>
</evidence>
<sequence length="64" mass="7688">MKEQRATGKTPRHVKRRDRDTLPLTPDKTLDDETGRQEQHRVLARVDWRQRDSVYTVVFRGDIR</sequence>
<dbReference type="Proteomes" id="UP001642720">
    <property type="component" value="Unassembled WGS sequence"/>
</dbReference>
<dbReference type="GeneID" id="300576532"/>
<proteinExistence type="predicted"/>
<keyword evidence="3" id="KW-1185">Reference proteome</keyword>
<evidence type="ECO:0000256" key="1">
    <source>
        <dbReference type="SAM" id="MobiDB-lite"/>
    </source>
</evidence>
<comment type="caution">
    <text evidence="2">The sequence shown here is derived from an EMBL/GenBank/DDBJ whole genome shotgun (WGS) entry which is preliminary data.</text>
</comment>
<reference evidence="2 3" key="1">
    <citation type="submission" date="2018-01" db="EMBL/GenBank/DDBJ databases">
        <title>Genome characterization of the sugarcane-associated fungus Trichoderma ghanense CCMA-1212 and their application in lignocelulose bioconversion.</title>
        <authorList>
            <person name="Steindorff A.S."/>
            <person name="Mendes T.D."/>
            <person name="Vilela E.S.D."/>
            <person name="Rodrigues D.S."/>
            <person name="Formighieri E.F."/>
            <person name="Melo I.S."/>
            <person name="Favaro L.C.L."/>
        </authorList>
    </citation>
    <scope>NUCLEOTIDE SEQUENCE [LARGE SCALE GENOMIC DNA]</scope>
    <source>
        <strain evidence="2 3">CCMA-1212</strain>
    </source>
</reference>
<organism evidence="2 3">
    <name type="scientific">Trichoderma ghanense</name>
    <dbReference type="NCBI Taxonomy" id="65468"/>
    <lineage>
        <taxon>Eukaryota</taxon>
        <taxon>Fungi</taxon>
        <taxon>Dikarya</taxon>
        <taxon>Ascomycota</taxon>
        <taxon>Pezizomycotina</taxon>
        <taxon>Sordariomycetes</taxon>
        <taxon>Hypocreomycetidae</taxon>
        <taxon>Hypocreales</taxon>
        <taxon>Hypocreaceae</taxon>
        <taxon>Trichoderma</taxon>
    </lineage>
</organism>
<protein>
    <submittedName>
        <fullName evidence="2">Uncharacterized protein</fullName>
    </submittedName>
</protein>
<accession>A0ABY2H6S0</accession>
<feature type="region of interest" description="Disordered" evidence="1">
    <location>
        <begin position="1"/>
        <end position="38"/>
    </location>
</feature>
<evidence type="ECO:0000313" key="3">
    <source>
        <dbReference type="Proteomes" id="UP001642720"/>
    </source>
</evidence>